<evidence type="ECO:0000313" key="2">
    <source>
        <dbReference type="EMBL" id="KAK1456545.1"/>
    </source>
</evidence>
<feature type="compositionally biased region" description="Basic and acidic residues" evidence="1">
    <location>
        <begin position="91"/>
        <end position="100"/>
    </location>
</feature>
<protein>
    <submittedName>
        <fullName evidence="2">Uncharacterized protein</fullName>
    </submittedName>
</protein>
<sequence length="226" mass="25190">MATPRVVRPLHPTPSFVVLRGLPRESDCTYFTNDIATDPFVGSNIHLTSSAYLSSLISDLKLIFCSGEVPETPSSPVDSESEDEAPGSSDGSREATEKPPPDLASLAAPGFFKNLGAHPNLKGLPGLDFEIPFASPILGMKYSGLIGHMLLPYYDKRANYTHSRLVHVGERIKQVMVIAIRVFEDNPKMNTLRDLYEETFKVLREVDASWDQRLYPNKQIKYEVHI</sequence>
<dbReference type="EMBL" id="MPDP01000285">
    <property type="protein sequence ID" value="KAK1456545.1"/>
    <property type="molecule type" value="Genomic_DNA"/>
</dbReference>
<reference evidence="2" key="1">
    <citation type="submission" date="2016-11" db="EMBL/GenBank/DDBJ databases">
        <title>The genome sequence of Colletotrichum cuscutae.</title>
        <authorList>
            <person name="Baroncelli R."/>
        </authorList>
    </citation>
    <scope>NUCLEOTIDE SEQUENCE</scope>
    <source>
        <strain evidence="2">IMI 304802</strain>
    </source>
</reference>
<accession>A0AAI9UGD6</accession>
<dbReference type="Proteomes" id="UP001239213">
    <property type="component" value="Unassembled WGS sequence"/>
</dbReference>
<proteinExistence type="predicted"/>
<feature type="region of interest" description="Disordered" evidence="1">
    <location>
        <begin position="71"/>
        <end position="100"/>
    </location>
</feature>
<evidence type="ECO:0000256" key="1">
    <source>
        <dbReference type="SAM" id="MobiDB-lite"/>
    </source>
</evidence>
<name>A0AAI9UGD6_9PEZI</name>
<comment type="caution">
    <text evidence="2">The sequence shown here is derived from an EMBL/GenBank/DDBJ whole genome shotgun (WGS) entry which is preliminary data.</text>
</comment>
<evidence type="ECO:0000313" key="3">
    <source>
        <dbReference type="Proteomes" id="UP001239213"/>
    </source>
</evidence>
<keyword evidence="3" id="KW-1185">Reference proteome</keyword>
<gene>
    <name evidence="2" type="ORF">CCUS01_09993</name>
</gene>
<dbReference type="AlphaFoldDB" id="A0AAI9UGD6"/>
<organism evidence="2 3">
    <name type="scientific">Colletotrichum cuscutae</name>
    <dbReference type="NCBI Taxonomy" id="1209917"/>
    <lineage>
        <taxon>Eukaryota</taxon>
        <taxon>Fungi</taxon>
        <taxon>Dikarya</taxon>
        <taxon>Ascomycota</taxon>
        <taxon>Pezizomycotina</taxon>
        <taxon>Sordariomycetes</taxon>
        <taxon>Hypocreomycetidae</taxon>
        <taxon>Glomerellales</taxon>
        <taxon>Glomerellaceae</taxon>
        <taxon>Colletotrichum</taxon>
        <taxon>Colletotrichum acutatum species complex</taxon>
    </lineage>
</organism>